<protein>
    <submittedName>
        <fullName evidence="1">Uncharacterized protein</fullName>
    </submittedName>
</protein>
<name>A0ABV9DXH9_9ACTN</name>
<accession>A0ABV9DXH9</accession>
<sequence length="98" mass="10639">MKNDRYKSDIFRIPYGLGYVCGRAEVQAEAASGGSTAHGIATALLAFLVLKVVDVPDSVEKRVLACDDFDTLFLWIARATKVSRAEDIFTALRAATAE</sequence>
<proteinExistence type="predicted"/>
<gene>
    <name evidence="1" type="ORF">ACFO4E_14855</name>
</gene>
<comment type="caution">
    <text evidence="1">The sequence shown here is derived from an EMBL/GenBank/DDBJ whole genome shotgun (WGS) entry which is preliminary data.</text>
</comment>
<dbReference type="RefSeq" id="WP_378574952.1">
    <property type="nucleotide sequence ID" value="NZ_JBHSFQ010000013.1"/>
</dbReference>
<dbReference type="Proteomes" id="UP001595923">
    <property type="component" value="Unassembled WGS sequence"/>
</dbReference>
<keyword evidence="2" id="KW-1185">Reference proteome</keyword>
<evidence type="ECO:0000313" key="2">
    <source>
        <dbReference type="Proteomes" id="UP001595923"/>
    </source>
</evidence>
<reference evidence="2" key="1">
    <citation type="journal article" date="2019" name="Int. J. Syst. Evol. Microbiol.">
        <title>The Global Catalogue of Microorganisms (GCM) 10K type strain sequencing project: providing services to taxonomists for standard genome sequencing and annotation.</title>
        <authorList>
            <consortium name="The Broad Institute Genomics Platform"/>
            <consortium name="The Broad Institute Genome Sequencing Center for Infectious Disease"/>
            <person name="Wu L."/>
            <person name="Ma J."/>
        </authorList>
    </citation>
    <scope>NUCLEOTIDE SEQUENCE [LARGE SCALE GENOMIC DNA]</scope>
    <source>
        <strain evidence="2">XZYJ18</strain>
    </source>
</reference>
<evidence type="ECO:0000313" key="1">
    <source>
        <dbReference type="EMBL" id="MFC4563142.1"/>
    </source>
</evidence>
<dbReference type="EMBL" id="JBHSFQ010000013">
    <property type="protein sequence ID" value="MFC4563142.1"/>
    <property type="molecule type" value="Genomic_DNA"/>
</dbReference>
<organism evidence="1 2">
    <name type="scientific">Nocardiopsis mangrovi</name>
    <dbReference type="NCBI Taxonomy" id="1179818"/>
    <lineage>
        <taxon>Bacteria</taxon>
        <taxon>Bacillati</taxon>
        <taxon>Actinomycetota</taxon>
        <taxon>Actinomycetes</taxon>
        <taxon>Streptosporangiales</taxon>
        <taxon>Nocardiopsidaceae</taxon>
        <taxon>Nocardiopsis</taxon>
    </lineage>
</organism>